<keyword evidence="5" id="KW-0285">Flavoprotein</keyword>
<reference evidence="8 9" key="1">
    <citation type="journal article" date="2019" name="Nat. Ecol. Evol.">
        <title>Megaphylogeny resolves global patterns of mushroom evolution.</title>
        <authorList>
            <person name="Varga T."/>
            <person name="Krizsan K."/>
            <person name="Foldi C."/>
            <person name="Dima B."/>
            <person name="Sanchez-Garcia M."/>
            <person name="Sanchez-Ramirez S."/>
            <person name="Szollosi G.J."/>
            <person name="Szarkandi J.G."/>
            <person name="Papp V."/>
            <person name="Albert L."/>
            <person name="Andreopoulos W."/>
            <person name="Angelini C."/>
            <person name="Antonin V."/>
            <person name="Barry K.W."/>
            <person name="Bougher N.L."/>
            <person name="Buchanan P."/>
            <person name="Buyck B."/>
            <person name="Bense V."/>
            <person name="Catcheside P."/>
            <person name="Chovatia M."/>
            <person name="Cooper J."/>
            <person name="Damon W."/>
            <person name="Desjardin D."/>
            <person name="Finy P."/>
            <person name="Geml J."/>
            <person name="Haridas S."/>
            <person name="Hughes K."/>
            <person name="Justo A."/>
            <person name="Karasinski D."/>
            <person name="Kautmanova I."/>
            <person name="Kiss B."/>
            <person name="Kocsube S."/>
            <person name="Kotiranta H."/>
            <person name="LaButti K.M."/>
            <person name="Lechner B.E."/>
            <person name="Liimatainen K."/>
            <person name="Lipzen A."/>
            <person name="Lukacs Z."/>
            <person name="Mihaltcheva S."/>
            <person name="Morgado L.N."/>
            <person name="Niskanen T."/>
            <person name="Noordeloos M.E."/>
            <person name="Ohm R.A."/>
            <person name="Ortiz-Santana B."/>
            <person name="Ovrebo C."/>
            <person name="Racz N."/>
            <person name="Riley R."/>
            <person name="Savchenko A."/>
            <person name="Shiryaev A."/>
            <person name="Soop K."/>
            <person name="Spirin V."/>
            <person name="Szebenyi C."/>
            <person name="Tomsovsky M."/>
            <person name="Tulloss R.E."/>
            <person name="Uehling J."/>
            <person name="Grigoriev I.V."/>
            <person name="Vagvolgyi C."/>
            <person name="Papp T."/>
            <person name="Martin F.M."/>
            <person name="Miettinen O."/>
            <person name="Hibbett D.S."/>
            <person name="Nagy L.G."/>
        </authorList>
    </citation>
    <scope>NUCLEOTIDE SEQUENCE [LARGE SCALE GENOMIC DNA]</scope>
    <source>
        <strain evidence="8 9">CBS 962.96</strain>
    </source>
</reference>
<evidence type="ECO:0000256" key="2">
    <source>
        <dbReference type="ARBA" id="ARBA00012695"/>
    </source>
</evidence>
<evidence type="ECO:0000256" key="1">
    <source>
        <dbReference type="ARBA" id="ARBA00005869"/>
    </source>
</evidence>
<proteinExistence type="inferred from homology"/>
<protein>
    <recommendedName>
        <fullName evidence="2 5">Proline dehydrogenase</fullName>
        <ecNumber evidence="2 5">1.5.5.2</ecNumber>
    </recommendedName>
</protein>
<name>A0A4S8KM88_DENBC</name>
<accession>A0A4S8KM88</accession>
<dbReference type="GO" id="GO:0005739">
    <property type="term" value="C:mitochondrion"/>
    <property type="evidence" value="ECO:0007669"/>
    <property type="project" value="TreeGrafter"/>
</dbReference>
<comment type="similarity">
    <text evidence="1 5">Belongs to the proline oxidase family.</text>
</comment>
<dbReference type="AlphaFoldDB" id="A0A4S8KM88"/>
<dbReference type="EMBL" id="ML180819">
    <property type="protein sequence ID" value="THU76591.1"/>
    <property type="molecule type" value="Genomic_DNA"/>
</dbReference>
<dbReference type="OrthoDB" id="5464at2759"/>
<evidence type="ECO:0000259" key="7">
    <source>
        <dbReference type="Pfam" id="PF01619"/>
    </source>
</evidence>
<dbReference type="PANTHER" id="PTHR13914">
    <property type="entry name" value="PROLINE OXIDASE"/>
    <property type="match status" value="1"/>
</dbReference>
<feature type="region of interest" description="Disordered" evidence="6">
    <location>
        <begin position="417"/>
        <end position="437"/>
    </location>
</feature>
<comment type="cofactor">
    <cofactor evidence="5">
        <name>FAD</name>
        <dbReference type="ChEBI" id="CHEBI:57692"/>
    </cofactor>
</comment>
<dbReference type="GO" id="GO:0004657">
    <property type="term" value="F:proline dehydrogenase activity"/>
    <property type="evidence" value="ECO:0007669"/>
    <property type="project" value="UniProtKB-EC"/>
</dbReference>
<dbReference type="Proteomes" id="UP000297245">
    <property type="component" value="Unassembled WGS sequence"/>
</dbReference>
<dbReference type="Gene3D" id="3.20.20.220">
    <property type="match status" value="1"/>
</dbReference>
<evidence type="ECO:0000256" key="6">
    <source>
        <dbReference type="SAM" id="MobiDB-lite"/>
    </source>
</evidence>
<evidence type="ECO:0000256" key="3">
    <source>
        <dbReference type="ARBA" id="ARBA00023002"/>
    </source>
</evidence>
<sequence length="624" mass="69128">MLGITAKFRITMCCCLDRKTSTSPARYQSMHHRGVGQEKPLSTGNTNFPTGLCAQDVSTLLPDAVGSAGLSNVEEPLSHLLRRYIVYTMCSIPGLVEISPQILDVLLKIPGLRSMTEAVVRVTFFDQFVGGDTVQDMLPVLQSLRSTNKGAICVYSVEENPNAETSTSQTSDDAPHKRVVEEMLRAIDVAGDFEDSVSGKYVLDGSDVAPVGRRTWVAVKLTALLPSTKPLHHLSAYLLATRPESTNSEPVPYPGCAHQSDLDVLYTKPTSSSRSNSNSKSKSRPHLTLTHEDILLLRDLHTDLRRICQKAEERGVKVVIDAEYSWFQPAMDAFQMALMREFNRSSNGEEGMRGRVQPLVYGTYQAYLRRTLTQLTHDLADSRKHGYALGVKLVRGAYHPYEIKAHQKRHKAIQVQLQEGLSSSSKDSNEESSSLSLSNETLPPVWLTKKETDECFDDCVRMLIGRVAEDSSREIIPNSTGTGHGTATATRIGVLFGTHNWTSSKLVLGELVRLGLVSGVHHHHSDEDNQVLTIPASVADRVCMGHLYGMNDVLSDYIVKRTKSEEGVPPVPMVVKYIPYGALSEVMPYLGRRAIENQSVLGNENAAEERRRAGREIWRRVFGR</sequence>
<keyword evidence="5" id="KW-0274">FAD</keyword>
<feature type="domain" description="Proline dehydrogenase" evidence="7">
    <location>
        <begin position="443"/>
        <end position="601"/>
    </location>
</feature>
<evidence type="ECO:0000256" key="5">
    <source>
        <dbReference type="RuleBase" id="RU364054"/>
    </source>
</evidence>
<feature type="domain" description="Proline dehydrogenase" evidence="7">
    <location>
        <begin position="174"/>
        <end position="415"/>
    </location>
</feature>
<dbReference type="EC" id="1.5.5.2" evidence="2 5"/>
<organism evidence="8 9">
    <name type="scientific">Dendrothele bispora (strain CBS 962.96)</name>
    <dbReference type="NCBI Taxonomy" id="1314807"/>
    <lineage>
        <taxon>Eukaryota</taxon>
        <taxon>Fungi</taxon>
        <taxon>Dikarya</taxon>
        <taxon>Basidiomycota</taxon>
        <taxon>Agaricomycotina</taxon>
        <taxon>Agaricomycetes</taxon>
        <taxon>Agaricomycetidae</taxon>
        <taxon>Agaricales</taxon>
        <taxon>Agaricales incertae sedis</taxon>
        <taxon>Dendrothele</taxon>
    </lineage>
</organism>
<comment type="catalytic activity">
    <reaction evidence="5">
        <text>L-proline + a quinone = (S)-1-pyrroline-5-carboxylate + a quinol + H(+)</text>
        <dbReference type="Rhea" id="RHEA:23784"/>
        <dbReference type="ChEBI" id="CHEBI:15378"/>
        <dbReference type="ChEBI" id="CHEBI:17388"/>
        <dbReference type="ChEBI" id="CHEBI:24646"/>
        <dbReference type="ChEBI" id="CHEBI:60039"/>
        <dbReference type="ChEBI" id="CHEBI:132124"/>
        <dbReference type="EC" id="1.5.5.2"/>
    </reaction>
</comment>
<keyword evidence="4 5" id="KW-0642">Proline metabolism</keyword>
<evidence type="ECO:0000313" key="8">
    <source>
        <dbReference type="EMBL" id="THU76591.1"/>
    </source>
</evidence>
<dbReference type="InterPro" id="IPR029041">
    <property type="entry name" value="FAD-linked_oxidoreductase-like"/>
</dbReference>
<comment type="function">
    <text evidence="5">Converts proline to delta-1-pyrroline-5-carboxylate.</text>
</comment>
<dbReference type="PANTHER" id="PTHR13914:SF0">
    <property type="entry name" value="PROLINE DEHYDROGENASE 1, MITOCHONDRIAL"/>
    <property type="match status" value="1"/>
</dbReference>
<dbReference type="GO" id="GO:0071949">
    <property type="term" value="F:FAD binding"/>
    <property type="evidence" value="ECO:0007669"/>
    <property type="project" value="TreeGrafter"/>
</dbReference>
<dbReference type="SUPFAM" id="SSF51730">
    <property type="entry name" value="FAD-linked oxidoreductase"/>
    <property type="match status" value="2"/>
</dbReference>
<gene>
    <name evidence="8" type="ORF">K435DRAFT_832570</name>
</gene>
<dbReference type="InterPro" id="IPR002872">
    <property type="entry name" value="Proline_DH_dom"/>
</dbReference>
<dbReference type="Pfam" id="PF01619">
    <property type="entry name" value="Pro_dh"/>
    <property type="match status" value="2"/>
</dbReference>
<feature type="compositionally biased region" description="Low complexity" evidence="6">
    <location>
        <begin position="421"/>
        <end position="437"/>
    </location>
</feature>
<evidence type="ECO:0000256" key="4">
    <source>
        <dbReference type="ARBA" id="ARBA00023062"/>
    </source>
</evidence>
<keyword evidence="3 5" id="KW-0560">Oxidoreductase</keyword>
<evidence type="ECO:0000313" key="9">
    <source>
        <dbReference type="Proteomes" id="UP000297245"/>
    </source>
</evidence>
<dbReference type="GO" id="GO:0010133">
    <property type="term" value="P:L-proline catabolic process to L-glutamate"/>
    <property type="evidence" value="ECO:0007669"/>
    <property type="project" value="TreeGrafter"/>
</dbReference>
<dbReference type="InterPro" id="IPR015659">
    <property type="entry name" value="Proline_oxidase"/>
</dbReference>
<keyword evidence="9" id="KW-1185">Reference proteome</keyword>